<evidence type="ECO:0000313" key="1">
    <source>
        <dbReference type="EMBL" id="GET37679.1"/>
    </source>
</evidence>
<comment type="caution">
    <text evidence="1">The sequence shown here is derived from an EMBL/GenBank/DDBJ whole genome shotgun (WGS) entry which is preliminary data.</text>
</comment>
<dbReference type="Proteomes" id="UP001050975">
    <property type="component" value="Unassembled WGS sequence"/>
</dbReference>
<evidence type="ECO:0000313" key="2">
    <source>
        <dbReference type="Proteomes" id="UP001050975"/>
    </source>
</evidence>
<sequence length="243" mass="27644">MKSLRFRFLSGHDYLDINAWSGTIYYMYKATERNLQVVGLGKPPKKYSLGQKILNKLCQKKESVKIGYPRYIAECKELASILQKQLLETRCDVIFAPVAKREVALVKTNIPIVYCSDVTCSLYLKDYKIELEPEQIEWEEREEALAISKASKLVYLSRWAANSATSDYQAELDKIKIIPFGANIDECQLANEVLSKKQNQVCRLLFVGKDWERKGGNLAVETLITQVASYKIGRCKLASLPAC</sequence>
<protein>
    <submittedName>
        <fullName evidence="1">Glycosyl transferase group 1</fullName>
    </submittedName>
</protein>
<accession>A0AAV3XBA9</accession>
<organism evidence="1 2">
    <name type="scientific">Microseira wollei NIES-4236</name>
    <dbReference type="NCBI Taxonomy" id="2530354"/>
    <lineage>
        <taxon>Bacteria</taxon>
        <taxon>Bacillati</taxon>
        <taxon>Cyanobacteriota</taxon>
        <taxon>Cyanophyceae</taxon>
        <taxon>Oscillatoriophycideae</taxon>
        <taxon>Aerosakkonematales</taxon>
        <taxon>Aerosakkonemataceae</taxon>
        <taxon>Microseira</taxon>
    </lineage>
</organism>
<dbReference type="GO" id="GO:0016740">
    <property type="term" value="F:transferase activity"/>
    <property type="evidence" value="ECO:0007669"/>
    <property type="project" value="UniProtKB-KW"/>
</dbReference>
<dbReference type="RefSeq" id="WP_226579558.1">
    <property type="nucleotide sequence ID" value="NZ_BLAY01000032.1"/>
</dbReference>
<dbReference type="AlphaFoldDB" id="A0AAV3XBA9"/>
<keyword evidence="1" id="KW-0808">Transferase</keyword>
<name>A0AAV3XBA9_9CYAN</name>
<gene>
    <name evidence="1" type="ORF">MiSe_24330</name>
</gene>
<reference evidence="1" key="1">
    <citation type="submission" date="2019-10" db="EMBL/GenBank/DDBJ databases">
        <title>Draft genome sequece of Microseira wollei NIES-4236.</title>
        <authorList>
            <person name="Yamaguchi H."/>
            <person name="Suzuki S."/>
            <person name="Kawachi M."/>
        </authorList>
    </citation>
    <scope>NUCLEOTIDE SEQUENCE</scope>
    <source>
        <strain evidence="1">NIES-4236</strain>
    </source>
</reference>
<proteinExistence type="predicted"/>
<dbReference type="SUPFAM" id="SSF53756">
    <property type="entry name" value="UDP-Glycosyltransferase/glycogen phosphorylase"/>
    <property type="match status" value="1"/>
</dbReference>
<keyword evidence="2" id="KW-1185">Reference proteome</keyword>
<dbReference type="EMBL" id="BLAY01000032">
    <property type="protein sequence ID" value="GET37679.1"/>
    <property type="molecule type" value="Genomic_DNA"/>
</dbReference>